<accession>A0ABQ3YAT9</accession>
<dbReference type="Proteomes" id="UP000609879">
    <property type="component" value="Unassembled WGS sequence"/>
</dbReference>
<evidence type="ECO:0000313" key="2">
    <source>
        <dbReference type="Proteomes" id="UP000609879"/>
    </source>
</evidence>
<gene>
    <name evidence="1" type="ORF">Ade02nite_57630</name>
</gene>
<reference evidence="1 2" key="1">
    <citation type="submission" date="2021-01" db="EMBL/GenBank/DDBJ databases">
        <title>Whole genome shotgun sequence of Actinoplanes deccanensis NBRC 13994.</title>
        <authorList>
            <person name="Komaki H."/>
            <person name="Tamura T."/>
        </authorList>
    </citation>
    <scope>NUCLEOTIDE SEQUENCE [LARGE SCALE GENOMIC DNA]</scope>
    <source>
        <strain evidence="1 2">NBRC 13994</strain>
    </source>
</reference>
<keyword evidence="2" id="KW-1185">Reference proteome</keyword>
<dbReference type="EMBL" id="BOMI01000114">
    <property type="protein sequence ID" value="GID77122.1"/>
    <property type="molecule type" value="Genomic_DNA"/>
</dbReference>
<protein>
    <submittedName>
        <fullName evidence="1">Uncharacterized protein</fullName>
    </submittedName>
</protein>
<evidence type="ECO:0000313" key="1">
    <source>
        <dbReference type="EMBL" id="GID77122.1"/>
    </source>
</evidence>
<dbReference type="RefSeq" id="WP_203770690.1">
    <property type="nucleotide sequence ID" value="NZ_BAAABO010000020.1"/>
</dbReference>
<comment type="caution">
    <text evidence="1">The sequence shown here is derived from an EMBL/GenBank/DDBJ whole genome shotgun (WGS) entry which is preliminary data.</text>
</comment>
<dbReference type="Gene3D" id="2.120.10.80">
    <property type="entry name" value="Kelch-type beta propeller"/>
    <property type="match status" value="1"/>
</dbReference>
<sequence length="75" mass="7983">MTTPLLRRTTEVFDVETGHWHLLKAQLPAGRSSLAAANVHDHTVLAIGGATGAAAMPQATAEVHALSLRRWHGAH</sequence>
<dbReference type="InterPro" id="IPR015915">
    <property type="entry name" value="Kelch-typ_b-propeller"/>
</dbReference>
<organism evidence="1 2">
    <name type="scientific">Paractinoplanes deccanensis</name>
    <dbReference type="NCBI Taxonomy" id="113561"/>
    <lineage>
        <taxon>Bacteria</taxon>
        <taxon>Bacillati</taxon>
        <taxon>Actinomycetota</taxon>
        <taxon>Actinomycetes</taxon>
        <taxon>Micromonosporales</taxon>
        <taxon>Micromonosporaceae</taxon>
        <taxon>Paractinoplanes</taxon>
    </lineage>
</organism>
<name>A0ABQ3YAT9_9ACTN</name>
<proteinExistence type="predicted"/>
<dbReference type="SUPFAM" id="SSF117281">
    <property type="entry name" value="Kelch motif"/>
    <property type="match status" value="1"/>
</dbReference>